<dbReference type="PROSITE" id="PS51007">
    <property type="entry name" value="CYTC"/>
    <property type="match status" value="1"/>
</dbReference>
<keyword evidence="5" id="KW-0732">Signal</keyword>
<evidence type="ECO:0000259" key="6">
    <source>
        <dbReference type="PROSITE" id="PS51007"/>
    </source>
</evidence>
<feature type="signal peptide" evidence="5">
    <location>
        <begin position="1"/>
        <end position="17"/>
    </location>
</feature>
<comment type="caution">
    <text evidence="7">The sequence shown here is derived from an EMBL/GenBank/DDBJ whole genome shotgun (WGS) entry which is preliminary data.</text>
</comment>
<keyword evidence="3 4" id="KW-0408">Iron</keyword>
<dbReference type="InterPro" id="IPR036909">
    <property type="entry name" value="Cyt_c-like_dom_sf"/>
</dbReference>
<evidence type="ECO:0000313" key="8">
    <source>
        <dbReference type="Proteomes" id="UP001561046"/>
    </source>
</evidence>
<evidence type="ECO:0000256" key="4">
    <source>
        <dbReference type="PROSITE-ProRule" id="PRU00433"/>
    </source>
</evidence>
<evidence type="ECO:0000256" key="2">
    <source>
        <dbReference type="ARBA" id="ARBA00022723"/>
    </source>
</evidence>
<accession>A0ABV4A059</accession>
<keyword evidence="8" id="KW-1185">Reference proteome</keyword>
<name>A0ABV4A059_9BURK</name>
<dbReference type="Proteomes" id="UP001561046">
    <property type="component" value="Unassembled WGS sequence"/>
</dbReference>
<keyword evidence="2 4" id="KW-0479">Metal-binding</keyword>
<feature type="chain" id="PRO_5046593666" evidence="5">
    <location>
        <begin position="18"/>
        <end position="147"/>
    </location>
</feature>
<gene>
    <name evidence="7" type="ORF">AB6724_18330</name>
</gene>
<dbReference type="SUPFAM" id="SSF46626">
    <property type="entry name" value="Cytochrome c"/>
    <property type="match status" value="1"/>
</dbReference>
<organism evidence="7 8">
    <name type="scientific">Comamonas guangdongensis</name>
    <dbReference type="NCBI Taxonomy" id="510515"/>
    <lineage>
        <taxon>Bacteria</taxon>
        <taxon>Pseudomonadati</taxon>
        <taxon>Pseudomonadota</taxon>
        <taxon>Betaproteobacteria</taxon>
        <taxon>Burkholderiales</taxon>
        <taxon>Comamonadaceae</taxon>
        <taxon>Comamonas</taxon>
    </lineage>
</organism>
<evidence type="ECO:0000256" key="1">
    <source>
        <dbReference type="ARBA" id="ARBA00022617"/>
    </source>
</evidence>
<reference evidence="7 8" key="1">
    <citation type="journal article" date="2013" name="Int. J. Syst. Evol. Microbiol.">
        <title>Comamonas guangdongensis sp. nov., isolated from subterranean forest sediment, and emended description of the genus Comamonas.</title>
        <authorList>
            <person name="Zhang J."/>
            <person name="Wang Y."/>
            <person name="Zhou S."/>
            <person name="Wu C."/>
            <person name="He J."/>
            <person name="Li F."/>
        </authorList>
    </citation>
    <scope>NUCLEOTIDE SEQUENCE [LARGE SCALE GENOMIC DNA]</scope>
    <source>
        <strain evidence="7 8">CCTCC AB2011133</strain>
    </source>
</reference>
<keyword evidence="1 4" id="KW-0349">Heme</keyword>
<dbReference type="Pfam" id="PF13442">
    <property type="entry name" value="Cytochrome_CBB3"/>
    <property type="match status" value="1"/>
</dbReference>
<dbReference type="InterPro" id="IPR009056">
    <property type="entry name" value="Cyt_c-like_dom"/>
</dbReference>
<dbReference type="EMBL" id="JBFYGN010000026">
    <property type="protein sequence ID" value="MEX8194794.1"/>
    <property type="molecule type" value="Genomic_DNA"/>
</dbReference>
<feature type="domain" description="Cytochrome c" evidence="6">
    <location>
        <begin position="48"/>
        <end position="145"/>
    </location>
</feature>
<evidence type="ECO:0000313" key="7">
    <source>
        <dbReference type="EMBL" id="MEX8194794.1"/>
    </source>
</evidence>
<evidence type="ECO:0000256" key="3">
    <source>
        <dbReference type="ARBA" id="ARBA00023004"/>
    </source>
</evidence>
<dbReference type="RefSeq" id="WP_369339972.1">
    <property type="nucleotide sequence ID" value="NZ_JBFYGN010000026.1"/>
</dbReference>
<dbReference type="Gene3D" id="1.10.760.10">
    <property type="entry name" value="Cytochrome c-like domain"/>
    <property type="match status" value="1"/>
</dbReference>
<proteinExistence type="predicted"/>
<protein>
    <submittedName>
        <fullName evidence="7">Cytochrome c</fullName>
    </submittedName>
</protein>
<evidence type="ECO:0000256" key="5">
    <source>
        <dbReference type="SAM" id="SignalP"/>
    </source>
</evidence>
<sequence length="147" mass="16009">MRTILLLALALAGQAQAFEPFAPQVDTAPLPPAARTWTEPNPLRGNQEAAAIGRSAFNQTCAHCHGMDANGSRSPAPDLRRMGAGCKRIADDALRQRCLADADAFFIKSVRYGKQKFGIVHMPPWEGVLSPELVWSLRTFVENAPAR</sequence>